<feature type="transmembrane region" description="Helical" evidence="6">
    <location>
        <begin position="153"/>
        <end position="175"/>
    </location>
</feature>
<feature type="transmembrane region" description="Helical" evidence="6">
    <location>
        <begin position="195"/>
        <end position="224"/>
    </location>
</feature>
<organism evidence="7 8">
    <name type="scientific">Thioclava electrotropha</name>
    <dbReference type="NCBI Taxonomy" id="1549850"/>
    <lineage>
        <taxon>Bacteria</taxon>
        <taxon>Pseudomonadati</taxon>
        <taxon>Pseudomonadota</taxon>
        <taxon>Alphaproteobacteria</taxon>
        <taxon>Rhodobacterales</taxon>
        <taxon>Paracoccaceae</taxon>
        <taxon>Thioclava</taxon>
    </lineage>
</organism>
<evidence type="ECO:0000313" key="8">
    <source>
        <dbReference type="Proteomes" id="UP000192422"/>
    </source>
</evidence>
<sequence>MSDPGPHRADHADPKPAGLRARASRERVAFWLPIAIFALLVLVAPDILLLVFAGLLVAVFLRMGGNAIARRLHIREGWGLALYSIILVCLAVLFFLYAAQGLSDQLDQLTTALPKAMKQVQDFIDSHGWLHSITRSIDLGSIAPSSKGAATTVMMSIGVIGNAMLILFIGVYGAVEPQLYRRGIAALFPSSKRDWVVASFATGWAALSGWLFAQLISMTVIGLLTFVGLWLLNVPLAAILAILAGLLTFIPNIGPVLSAIPALAMALTVSPMTMLWVVVLYLAVQALESNLITPQIQEKAMSLPPALIIAFQLLMGSFFGLLGLALATPLLAVLMMMTRRHYLPLVRPETA</sequence>
<feature type="transmembrane region" description="Helical" evidence="6">
    <location>
        <begin position="230"/>
        <end position="250"/>
    </location>
</feature>
<dbReference type="EMBL" id="CP053562">
    <property type="protein sequence ID" value="QPZ90297.1"/>
    <property type="molecule type" value="Genomic_DNA"/>
</dbReference>
<keyword evidence="5 6" id="KW-0472">Membrane</keyword>
<comment type="similarity">
    <text evidence="2">Belongs to the autoinducer-2 exporter (AI-2E) (TC 2.A.86) family.</text>
</comment>
<evidence type="ECO:0000256" key="5">
    <source>
        <dbReference type="ARBA" id="ARBA00023136"/>
    </source>
</evidence>
<evidence type="ECO:0000256" key="2">
    <source>
        <dbReference type="ARBA" id="ARBA00009773"/>
    </source>
</evidence>
<feature type="transmembrane region" description="Helical" evidence="6">
    <location>
        <begin position="30"/>
        <end position="60"/>
    </location>
</feature>
<dbReference type="PANTHER" id="PTHR21716">
    <property type="entry name" value="TRANSMEMBRANE PROTEIN"/>
    <property type="match status" value="1"/>
</dbReference>
<feature type="transmembrane region" description="Helical" evidence="6">
    <location>
        <begin position="307"/>
        <end position="334"/>
    </location>
</feature>
<keyword evidence="4 6" id="KW-1133">Transmembrane helix</keyword>
<feature type="transmembrane region" description="Helical" evidence="6">
    <location>
        <begin position="262"/>
        <end position="287"/>
    </location>
</feature>
<feature type="transmembrane region" description="Helical" evidence="6">
    <location>
        <begin position="80"/>
        <end position="99"/>
    </location>
</feature>
<gene>
    <name evidence="7" type="ORF">AKL02_004950</name>
</gene>
<comment type="subcellular location">
    <subcellularLocation>
        <location evidence="1">Membrane</location>
        <topology evidence="1">Multi-pass membrane protein</topology>
    </subcellularLocation>
</comment>
<dbReference type="InterPro" id="IPR002549">
    <property type="entry name" value="AI-2E-like"/>
</dbReference>
<evidence type="ECO:0000256" key="6">
    <source>
        <dbReference type="SAM" id="Phobius"/>
    </source>
</evidence>
<dbReference type="PANTHER" id="PTHR21716:SF62">
    <property type="entry name" value="TRANSPORT PROTEIN YDBI-RELATED"/>
    <property type="match status" value="1"/>
</dbReference>
<reference evidence="7 8" key="1">
    <citation type="submission" date="2020-05" db="EMBL/GenBank/DDBJ databases">
        <title>Thioclava electrotropha strain Elox9 finished genome.</title>
        <authorList>
            <person name="Rowe A.R."/>
            <person name="Wilbanks E.G."/>
        </authorList>
    </citation>
    <scope>NUCLEOTIDE SEQUENCE [LARGE SCALE GENOMIC DNA]</scope>
    <source>
        <strain evidence="7 8">Elox9</strain>
    </source>
</reference>
<accession>A0ABX6YR37</accession>
<evidence type="ECO:0000256" key="3">
    <source>
        <dbReference type="ARBA" id="ARBA00022692"/>
    </source>
</evidence>
<dbReference type="Proteomes" id="UP000192422">
    <property type="component" value="Chromosome"/>
</dbReference>
<evidence type="ECO:0000256" key="1">
    <source>
        <dbReference type="ARBA" id="ARBA00004141"/>
    </source>
</evidence>
<protein>
    <submittedName>
        <fullName evidence="7">AI-2E family transporter</fullName>
    </submittedName>
</protein>
<dbReference type="RefSeq" id="WP_083079617.1">
    <property type="nucleotide sequence ID" value="NZ_CP053562.1"/>
</dbReference>
<dbReference type="Pfam" id="PF01594">
    <property type="entry name" value="AI-2E_transport"/>
    <property type="match status" value="1"/>
</dbReference>
<evidence type="ECO:0000256" key="4">
    <source>
        <dbReference type="ARBA" id="ARBA00022989"/>
    </source>
</evidence>
<proteinExistence type="inferred from homology"/>
<name>A0ABX6YR37_9RHOB</name>
<evidence type="ECO:0000313" key="7">
    <source>
        <dbReference type="EMBL" id="QPZ90297.1"/>
    </source>
</evidence>
<keyword evidence="8" id="KW-1185">Reference proteome</keyword>
<keyword evidence="3 6" id="KW-0812">Transmembrane</keyword>